<feature type="region of interest" description="Disordered" evidence="1">
    <location>
        <begin position="89"/>
        <end position="177"/>
    </location>
</feature>
<name>A0A6C0DS19_9ZZZZ</name>
<reference evidence="3" key="1">
    <citation type="journal article" date="2020" name="Nature">
        <title>Giant virus diversity and host interactions through global metagenomics.</title>
        <authorList>
            <person name="Schulz F."/>
            <person name="Roux S."/>
            <person name="Paez-Espino D."/>
            <person name="Jungbluth S."/>
            <person name="Walsh D.A."/>
            <person name="Denef V.J."/>
            <person name="McMahon K.D."/>
            <person name="Konstantinidis K.T."/>
            <person name="Eloe-Fadrosh E.A."/>
            <person name="Kyrpides N.C."/>
            <person name="Woyke T."/>
        </authorList>
    </citation>
    <scope>NUCLEOTIDE SEQUENCE</scope>
    <source>
        <strain evidence="3">GVMAG-M-3300023174-5</strain>
    </source>
</reference>
<organism evidence="3">
    <name type="scientific">viral metagenome</name>
    <dbReference type="NCBI Taxonomy" id="1070528"/>
    <lineage>
        <taxon>unclassified sequences</taxon>
        <taxon>metagenomes</taxon>
        <taxon>organismal metagenomes</taxon>
    </lineage>
</organism>
<keyword evidence="2" id="KW-0472">Membrane</keyword>
<accession>A0A6C0DS19</accession>
<sequence length="192" mass="21024">MKQFEFTTTHALSVLVILLITIFLFQPSIFGTMINTFLGRLTLLFILILITSYHTMCGLVSVLLIIALYEYYNRFEGAQNISDSLSTSATSTLVPTDKPKDNVQPNDAGSISSPQATIPKEEPIHPVNTNAMDSTKKTELEGQIQKGNNSKQLPVSSTNSNPNVAPSESTKTSTISTKQGFANMFGNEWAPF</sequence>
<feature type="transmembrane region" description="Helical" evidence="2">
    <location>
        <begin position="12"/>
        <end position="38"/>
    </location>
</feature>
<dbReference type="EMBL" id="MN739668">
    <property type="protein sequence ID" value="QHT19577.1"/>
    <property type="molecule type" value="Genomic_DNA"/>
</dbReference>
<keyword evidence="2" id="KW-0812">Transmembrane</keyword>
<feature type="compositionally biased region" description="Low complexity" evidence="1">
    <location>
        <begin position="167"/>
        <end position="177"/>
    </location>
</feature>
<feature type="compositionally biased region" description="Polar residues" evidence="1">
    <location>
        <begin position="145"/>
        <end position="166"/>
    </location>
</feature>
<evidence type="ECO:0000256" key="1">
    <source>
        <dbReference type="SAM" id="MobiDB-lite"/>
    </source>
</evidence>
<protein>
    <submittedName>
        <fullName evidence="3">Uncharacterized protein</fullName>
    </submittedName>
</protein>
<proteinExistence type="predicted"/>
<dbReference type="AlphaFoldDB" id="A0A6C0DS19"/>
<evidence type="ECO:0000313" key="3">
    <source>
        <dbReference type="EMBL" id="QHT19577.1"/>
    </source>
</evidence>
<keyword evidence="2" id="KW-1133">Transmembrane helix</keyword>
<evidence type="ECO:0000256" key="2">
    <source>
        <dbReference type="SAM" id="Phobius"/>
    </source>
</evidence>
<feature type="transmembrane region" description="Helical" evidence="2">
    <location>
        <begin position="44"/>
        <end position="69"/>
    </location>
</feature>
<feature type="compositionally biased region" description="Polar residues" evidence="1">
    <location>
        <begin position="103"/>
        <end position="116"/>
    </location>
</feature>